<comment type="caution">
    <text evidence="3">The sequence shown here is derived from an EMBL/GenBank/DDBJ whole genome shotgun (WGS) entry which is preliminary data.</text>
</comment>
<evidence type="ECO:0008006" key="4">
    <source>
        <dbReference type="Google" id="ProtNLM"/>
    </source>
</evidence>
<dbReference type="InterPro" id="IPR046342">
    <property type="entry name" value="CBS_dom_sf"/>
</dbReference>
<feature type="domain" description="DDH" evidence="2">
    <location>
        <begin position="1"/>
        <end position="252"/>
    </location>
</feature>
<evidence type="ECO:0000259" key="1">
    <source>
        <dbReference type="Pfam" id="PF00571"/>
    </source>
</evidence>
<dbReference type="SUPFAM" id="SSF54631">
    <property type="entry name" value="CBS-domain pair"/>
    <property type="match status" value="1"/>
</dbReference>
<name>X1D4V6_9ZZZZ</name>
<dbReference type="InterPro" id="IPR001667">
    <property type="entry name" value="DDH_dom"/>
</dbReference>
<organism evidence="3">
    <name type="scientific">marine sediment metagenome</name>
    <dbReference type="NCBI Taxonomy" id="412755"/>
    <lineage>
        <taxon>unclassified sequences</taxon>
        <taxon>metagenomes</taxon>
        <taxon>ecological metagenomes</taxon>
    </lineage>
</organism>
<dbReference type="InterPro" id="IPR000644">
    <property type="entry name" value="CBS_dom"/>
</dbReference>
<gene>
    <name evidence="3" type="ORF">S01H4_47547</name>
</gene>
<dbReference type="SUPFAM" id="SSF64182">
    <property type="entry name" value="DHH phosphoesterases"/>
    <property type="match status" value="1"/>
</dbReference>
<feature type="non-terminal residue" evidence="3">
    <location>
        <position position="1"/>
    </location>
</feature>
<dbReference type="InterPro" id="IPR038763">
    <property type="entry name" value="DHH_sf"/>
</dbReference>
<proteinExistence type="predicted"/>
<dbReference type="EMBL" id="BART01026709">
    <property type="protein sequence ID" value="GAH00149.1"/>
    <property type="molecule type" value="Genomic_DNA"/>
</dbReference>
<sequence length="266" mass="29331">HVNPDTDSIASAVGYAWLLHESKGWDVVAARAGALNPQTIWVLKRLDIDAPVLLTDASPRFEAVTRRLDTAAPDSPLREAWAILSRTRGIAPIVNPENGKPGGLITGLSLFNYLSNYVGPHPRSQEMRLAELLDQPCHEACDTNVPRFQAGTRIRDVLSRILREEHNEFVIVDENGVYLGVTRQRDALNPPRMQVILVDHNEPSQSIGALEEAELVEILDHHRLGHMSTHIPIRFSVDVVGSTSTLVSERIEEAGLSAPPEIAVCF</sequence>
<accession>X1D4V6</accession>
<dbReference type="Pfam" id="PF00571">
    <property type="entry name" value="CBS"/>
    <property type="match status" value="2"/>
</dbReference>
<dbReference type="Gene3D" id="3.90.1640.10">
    <property type="entry name" value="inorganic pyrophosphatase (n-terminal core)"/>
    <property type="match status" value="2"/>
</dbReference>
<feature type="domain" description="CBS" evidence="1">
    <location>
        <begin position="142"/>
        <end position="188"/>
    </location>
</feature>
<reference evidence="3" key="1">
    <citation type="journal article" date="2014" name="Front. Microbiol.">
        <title>High frequency of phylogenetically diverse reductive dehalogenase-homologous genes in deep subseafloor sedimentary metagenomes.</title>
        <authorList>
            <person name="Kawai M."/>
            <person name="Futagami T."/>
            <person name="Toyoda A."/>
            <person name="Takaki Y."/>
            <person name="Nishi S."/>
            <person name="Hori S."/>
            <person name="Arai W."/>
            <person name="Tsubouchi T."/>
            <person name="Morono Y."/>
            <person name="Uchiyama I."/>
            <person name="Ito T."/>
            <person name="Fujiyama A."/>
            <person name="Inagaki F."/>
            <person name="Takami H."/>
        </authorList>
    </citation>
    <scope>NUCLEOTIDE SEQUENCE</scope>
    <source>
        <strain evidence="3">Expedition CK06-06</strain>
    </source>
</reference>
<dbReference type="Pfam" id="PF01368">
    <property type="entry name" value="DHH"/>
    <property type="match status" value="1"/>
</dbReference>
<protein>
    <recommendedName>
        <fullName evidence="4">CBS domain-containing protein</fullName>
    </recommendedName>
</protein>
<evidence type="ECO:0000313" key="3">
    <source>
        <dbReference type="EMBL" id="GAH00149.1"/>
    </source>
</evidence>
<evidence type="ECO:0000259" key="2">
    <source>
        <dbReference type="Pfam" id="PF01368"/>
    </source>
</evidence>
<dbReference type="AlphaFoldDB" id="X1D4V6"/>
<feature type="domain" description="CBS" evidence="1">
    <location>
        <begin position="64"/>
        <end position="110"/>
    </location>
</feature>